<gene>
    <name evidence="1" type="primary">RIC1</name>
    <name evidence="1" type="ORF">FBU59_002457</name>
</gene>
<organism evidence="1 2">
    <name type="scientific">Linderina macrospora</name>
    <dbReference type="NCBI Taxonomy" id="4868"/>
    <lineage>
        <taxon>Eukaryota</taxon>
        <taxon>Fungi</taxon>
        <taxon>Fungi incertae sedis</taxon>
        <taxon>Zoopagomycota</taxon>
        <taxon>Kickxellomycotina</taxon>
        <taxon>Kickxellomycetes</taxon>
        <taxon>Kickxellales</taxon>
        <taxon>Kickxellaceae</taxon>
        <taxon>Linderina</taxon>
    </lineage>
</organism>
<keyword evidence="2" id="KW-1185">Reference proteome</keyword>
<protein>
    <submittedName>
        <fullName evidence="1">WD40 repeat protein</fullName>
    </submittedName>
</protein>
<proteinExistence type="predicted"/>
<comment type="caution">
    <text evidence="1">The sequence shown here is derived from an EMBL/GenBank/DDBJ whole genome shotgun (WGS) entry which is preliminary data.</text>
</comment>
<sequence length="802" mass="89338">RKLVCGITQHGIYLWSLKPFTLLSSLEYDPIDEFGVLVDIAWKPDSRTLFAVLRNGYVYEVSVYEREEPALEYRFAVQHYFVRGPGEAHGIPSVGLAQRRTYKLPGNETTAMCAASGTHGAMVATRTHVHWLSWDGAMKKSMGTVAVGTTSGEVLVYGVKAGSLEPVAKIPFDHGKAAHVSAVSWTPDGAAVACGYSTGHIVVRTVLGYELNATHLANQPAHLQQGDTVAPAPSLLAWGQGATRLFAFSDCLAGQDRTLVAQQVDSLPFVRAALSTMPGEGNSKHICLYSDDKVFIHHCEFEAQDLGAQQQGLLWHVAQIPATYIGDNWPVRFVAADDDGQHIAIAGAHGLASYSLASGKWRLFRNQQQEASVSCVGGMLWYRDYLVVACINHDCQDAPQLLFFPKSRPLDTTSDLHTVALESEPVSISCHNSILLVYCRNQTVYQYAIFDDANFIQVSFRRSVDLSQFTDANRLRSLQWVPSALFDHRPAFLVHQGTTLRVLQETDDDQISAMVVSDKCEFTITSGVNFGNMHSIVWWFNGTQLFASLVSLEDFMDGGTTSLLDASQTRRMRIRPEFFPVAISADRGMAVGIDQDWTLEEHAVIGLSKLPVRAKLYVHTILDHMLGEGAEQDALMYAGCFEHWRFFPHAMEILLHEVLEREIDTRQQQNHSGLNDGRVLPRVIRMLENFSQFDEIVVHCARKTEAAFWGTLFDCLGGPVRFFKQCLAKQKLETATQCLIILQTLEPSETSTRLVLSLLEMAVRRQNRDLCLEILRFLKMTETTTDPSMHGLLTKLHEQAAT</sequence>
<evidence type="ECO:0000313" key="1">
    <source>
        <dbReference type="EMBL" id="KAJ1944940.1"/>
    </source>
</evidence>
<feature type="non-terminal residue" evidence="1">
    <location>
        <position position="1"/>
    </location>
</feature>
<name>A0ACC1JB21_9FUNG</name>
<reference evidence="1" key="1">
    <citation type="submission" date="2022-07" db="EMBL/GenBank/DDBJ databases">
        <title>Phylogenomic reconstructions and comparative analyses of Kickxellomycotina fungi.</title>
        <authorList>
            <person name="Reynolds N.K."/>
            <person name="Stajich J.E."/>
            <person name="Barry K."/>
            <person name="Grigoriev I.V."/>
            <person name="Crous P."/>
            <person name="Smith M.E."/>
        </authorList>
    </citation>
    <scope>NUCLEOTIDE SEQUENCE</scope>
    <source>
        <strain evidence="1">NRRL 5244</strain>
    </source>
</reference>
<evidence type="ECO:0000313" key="2">
    <source>
        <dbReference type="Proteomes" id="UP001150603"/>
    </source>
</evidence>
<dbReference type="EMBL" id="JANBPW010001346">
    <property type="protein sequence ID" value="KAJ1944940.1"/>
    <property type="molecule type" value="Genomic_DNA"/>
</dbReference>
<accession>A0ACC1JB21</accession>
<dbReference type="Proteomes" id="UP001150603">
    <property type="component" value="Unassembled WGS sequence"/>
</dbReference>